<feature type="transmembrane region" description="Helical" evidence="1">
    <location>
        <begin position="45"/>
        <end position="67"/>
    </location>
</feature>
<evidence type="ECO:0000313" key="3">
    <source>
        <dbReference type="Proteomes" id="UP000190150"/>
    </source>
</evidence>
<accession>A0A1T5EIL1</accession>
<dbReference type="Proteomes" id="UP000190150">
    <property type="component" value="Unassembled WGS sequence"/>
</dbReference>
<dbReference type="OrthoDB" id="660361at2"/>
<dbReference type="AlphaFoldDB" id="A0A1T5EIL1"/>
<keyword evidence="3" id="KW-1185">Reference proteome</keyword>
<dbReference type="RefSeq" id="WP_079643503.1">
    <property type="nucleotide sequence ID" value="NZ_FUZF01000011.1"/>
</dbReference>
<dbReference type="STRING" id="1513896.SAMN05660841_02599"/>
<evidence type="ECO:0008006" key="4">
    <source>
        <dbReference type="Google" id="ProtNLM"/>
    </source>
</evidence>
<reference evidence="3" key="1">
    <citation type="submission" date="2017-02" db="EMBL/GenBank/DDBJ databases">
        <authorList>
            <person name="Varghese N."/>
            <person name="Submissions S."/>
        </authorList>
    </citation>
    <scope>NUCLEOTIDE SEQUENCE [LARGE SCALE GENOMIC DNA]</scope>
    <source>
        <strain evidence="3">DSM 24091</strain>
    </source>
</reference>
<keyword evidence="1" id="KW-0472">Membrane</keyword>
<evidence type="ECO:0000256" key="1">
    <source>
        <dbReference type="SAM" id="Phobius"/>
    </source>
</evidence>
<evidence type="ECO:0000313" key="2">
    <source>
        <dbReference type="EMBL" id="SKB83709.1"/>
    </source>
</evidence>
<protein>
    <recommendedName>
        <fullName evidence="4">DUF4199 domain-containing protein</fullName>
    </recommendedName>
</protein>
<sequence>MTNELTKAEKKDALIYGTIAGVLTILFSIIGIYHSRTVDSYGTLYIVSTALKLIGSVLIPVVLVYLLKRRNGIDWTFSRALKTIYIFLAASIVVSAIGLTVYQKLILDKTVLEESYQNLMNLKIVDMESRGATEDEIDQQMEIIEQDRAFAFSELSFRNTVPPIFISLLVNFVFAMVLAFLFRSKIVKK</sequence>
<dbReference type="EMBL" id="FUZF01000011">
    <property type="protein sequence ID" value="SKB83709.1"/>
    <property type="molecule type" value="Genomic_DNA"/>
</dbReference>
<dbReference type="Pfam" id="PF13858">
    <property type="entry name" value="DUF4199"/>
    <property type="match status" value="1"/>
</dbReference>
<feature type="transmembrane region" description="Helical" evidence="1">
    <location>
        <begin position="164"/>
        <end position="182"/>
    </location>
</feature>
<dbReference type="InterPro" id="IPR025250">
    <property type="entry name" value="DUF4199"/>
</dbReference>
<keyword evidence="1" id="KW-1133">Transmembrane helix</keyword>
<organism evidence="2 3">
    <name type="scientific">Sphingobacterium nematocida</name>
    <dbReference type="NCBI Taxonomy" id="1513896"/>
    <lineage>
        <taxon>Bacteria</taxon>
        <taxon>Pseudomonadati</taxon>
        <taxon>Bacteroidota</taxon>
        <taxon>Sphingobacteriia</taxon>
        <taxon>Sphingobacteriales</taxon>
        <taxon>Sphingobacteriaceae</taxon>
        <taxon>Sphingobacterium</taxon>
    </lineage>
</organism>
<proteinExistence type="predicted"/>
<feature type="transmembrane region" description="Helical" evidence="1">
    <location>
        <begin position="12"/>
        <end position="33"/>
    </location>
</feature>
<name>A0A1T5EIL1_9SPHI</name>
<keyword evidence="1" id="KW-0812">Transmembrane</keyword>
<gene>
    <name evidence="2" type="ORF">SAMN05660841_02599</name>
</gene>
<feature type="transmembrane region" description="Helical" evidence="1">
    <location>
        <begin position="79"/>
        <end position="102"/>
    </location>
</feature>